<evidence type="ECO:0000313" key="2">
    <source>
        <dbReference type="Proteomes" id="UP001596157"/>
    </source>
</evidence>
<name>A0ABW0EU90_9PSEU</name>
<sequence length="86" mass="9004">MSNHALILHLAGRAEPLVFALSEKSAKSLVSRLPVLMGSAGVDSPELADGRTVAINFGQVATAHIDELPRNHDAYGIPRRGTGFGG</sequence>
<evidence type="ECO:0000313" key="1">
    <source>
        <dbReference type="EMBL" id="MFC5290672.1"/>
    </source>
</evidence>
<dbReference type="RefSeq" id="WP_378250569.1">
    <property type="nucleotide sequence ID" value="NZ_JBHSKF010000018.1"/>
</dbReference>
<reference evidence="2" key="1">
    <citation type="journal article" date="2019" name="Int. J. Syst. Evol. Microbiol.">
        <title>The Global Catalogue of Microorganisms (GCM) 10K type strain sequencing project: providing services to taxonomists for standard genome sequencing and annotation.</title>
        <authorList>
            <consortium name="The Broad Institute Genomics Platform"/>
            <consortium name="The Broad Institute Genome Sequencing Center for Infectious Disease"/>
            <person name="Wu L."/>
            <person name="Ma J."/>
        </authorList>
    </citation>
    <scope>NUCLEOTIDE SEQUENCE [LARGE SCALE GENOMIC DNA]</scope>
    <source>
        <strain evidence="2">CCUG 59778</strain>
    </source>
</reference>
<keyword evidence="2" id="KW-1185">Reference proteome</keyword>
<proteinExistence type="predicted"/>
<protein>
    <submittedName>
        <fullName evidence="1">Uncharacterized protein</fullName>
    </submittedName>
</protein>
<dbReference type="EMBL" id="JBHSKF010000018">
    <property type="protein sequence ID" value="MFC5290672.1"/>
    <property type="molecule type" value="Genomic_DNA"/>
</dbReference>
<dbReference type="Proteomes" id="UP001596157">
    <property type="component" value="Unassembled WGS sequence"/>
</dbReference>
<accession>A0ABW0EU90</accession>
<comment type="caution">
    <text evidence="1">The sequence shown here is derived from an EMBL/GenBank/DDBJ whole genome shotgun (WGS) entry which is preliminary data.</text>
</comment>
<organism evidence="1 2">
    <name type="scientific">Actinokineospora guangxiensis</name>
    <dbReference type="NCBI Taxonomy" id="1490288"/>
    <lineage>
        <taxon>Bacteria</taxon>
        <taxon>Bacillati</taxon>
        <taxon>Actinomycetota</taxon>
        <taxon>Actinomycetes</taxon>
        <taxon>Pseudonocardiales</taxon>
        <taxon>Pseudonocardiaceae</taxon>
        <taxon>Actinokineospora</taxon>
    </lineage>
</organism>
<gene>
    <name evidence="1" type="ORF">ACFPM7_26760</name>
</gene>